<evidence type="ECO:0000256" key="1">
    <source>
        <dbReference type="SAM" id="Coils"/>
    </source>
</evidence>
<dbReference type="Proteomes" id="UP000005867">
    <property type="component" value="Chromosome"/>
</dbReference>
<dbReference type="STRING" id="1104324.P186_1868"/>
<feature type="coiled-coil region" evidence="1">
    <location>
        <begin position="15"/>
        <end position="84"/>
    </location>
</feature>
<dbReference type="BioCyc" id="PSP1104324:GJSN-1826-MONOMER"/>
<dbReference type="SUPFAM" id="SSF51004">
    <property type="entry name" value="C-terminal (heme d1) domain of cytochrome cd1-nitrite reductase"/>
    <property type="match status" value="1"/>
</dbReference>
<reference evidence="2 3" key="1">
    <citation type="journal article" date="2012" name="J. Bacteriol.">
        <title>Complete genome sequence of strain 1860, a crenarchaeon of the genus pyrobaculum able to grow with various electron acceptors.</title>
        <authorList>
            <person name="Mardanov A.V."/>
            <person name="Gumerov V.M."/>
            <person name="Slobodkina G.B."/>
            <person name="Beletsky A.V."/>
            <person name="Bonch-Osmolovskaya E.A."/>
            <person name="Ravin N.V."/>
            <person name="Skryabin K.G."/>
        </authorList>
    </citation>
    <scope>NUCLEOTIDE SEQUENCE [LARGE SCALE GENOMIC DNA]</scope>
    <source>
        <strain evidence="2 3">1860</strain>
    </source>
</reference>
<evidence type="ECO:0000313" key="3">
    <source>
        <dbReference type="Proteomes" id="UP000005867"/>
    </source>
</evidence>
<sequence length="439" mass="49109">MKAVYIISAVLVIVVVALAALYAQANAQVAQLSQELAKAKEEADKLRSQVGQLQGQITQMQSQIAELNKALAQKEEQIKALQQRPAVAGYIYAAVREGDVLYAYVIDPATNNLVTKIDLRYTLSAPVYETLYATLKGLAKPSVLETWTPRYFLGDLPYFILLFENPNGSFVAFIDSVTFKDVKLLKTYDKFTRQYGGVTPDGRYLIISQRQAQRVLIIDLQKFEVVGSVDLDANPCDVAPSPDGKYVLIPVRADKDPKKPEYALVLEVPTWREVARYYFKKPGEETYTEPSMTYWSFYKPQYGILQGEARPYEAVLEIDVKTGTIRLIKEVSYPSIAYMAIENPAREEVAIVVSGVGLYIRSLPPAYSVVKEVKVVPDYLKTAVQGVYSQDGRYYYLAGTGGLVVLDTSTWSVVKHYKADAAVWVMAVPSGEWLRLRGR</sequence>
<dbReference type="PANTHER" id="PTHR47197:SF3">
    <property type="entry name" value="DIHYDRO-HEME D1 DEHYDROGENASE"/>
    <property type="match status" value="1"/>
</dbReference>
<proteinExistence type="predicted"/>
<name>G7VHH9_9CREN</name>
<dbReference type="OrthoDB" id="27726at2157"/>
<dbReference type="Gene3D" id="1.20.5.340">
    <property type="match status" value="1"/>
</dbReference>
<dbReference type="HOGENOM" id="CLU_610635_0_0_2"/>
<dbReference type="InterPro" id="IPR051200">
    <property type="entry name" value="Host-pathogen_enzymatic-act"/>
</dbReference>
<dbReference type="InterPro" id="IPR011048">
    <property type="entry name" value="Haem_d1_sf"/>
</dbReference>
<keyword evidence="3" id="KW-1185">Reference proteome</keyword>
<dbReference type="EMBL" id="CP003098">
    <property type="protein sequence ID" value="AET33270.1"/>
    <property type="molecule type" value="Genomic_DNA"/>
</dbReference>
<dbReference type="Gene3D" id="2.130.10.10">
    <property type="entry name" value="YVTN repeat-like/Quinoprotein amine dehydrogenase"/>
    <property type="match status" value="1"/>
</dbReference>
<dbReference type="RefSeq" id="WP_014289095.1">
    <property type="nucleotide sequence ID" value="NC_016645.1"/>
</dbReference>
<evidence type="ECO:0000313" key="2">
    <source>
        <dbReference type="EMBL" id="AET33270.1"/>
    </source>
</evidence>
<protein>
    <submittedName>
        <fullName evidence="2">Uncharacterized protein</fullName>
    </submittedName>
</protein>
<accession>G7VHH9</accession>
<dbReference type="PANTHER" id="PTHR47197">
    <property type="entry name" value="PROTEIN NIRF"/>
    <property type="match status" value="1"/>
</dbReference>
<dbReference type="eggNOG" id="arCOG02568">
    <property type="taxonomic scope" value="Archaea"/>
</dbReference>
<keyword evidence="1" id="KW-0175">Coiled coil</keyword>
<dbReference type="AlphaFoldDB" id="G7VHH9"/>
<gene>
    <name evidence="2" type="ORF">P186_1868</name>
</gene>
<organism evidence="2 3">
    <name type="scientific">Pyrobaculum ferrireducens</name>
    <dbReference type="NCBI Taxonomy" id="1104324"/>
    <lineage>
        <taxon>Archaea</taxon>
        <taxon>Thermoproteota</taxon>
        <taxon>Thermoprotei</taxon>
        <taxon>Thermoproteales</taxon>
        <taxon>Thermoproteaceae</taxon>
        <taxon>Pyrobaculum</taxon>
    </lineage>
</organism>
<dbReference type="GeneID" id="11596361"/>
<dbReference type="InterPro" id="IPR015943">
    <property type="entry name" value="WD40/YVTN_repeat-like_dom_sf"/>
</dbReference>
<dbReference type="KEGG" id="pyr:P186_1868"/>